<name>A0A078AAP3_STYLE</name>
<gene>
    <name evidence="1" type="primary">Contig7220.g7734</name>
    <name evidence="1" type="ORF">STYLEM_7638</name>
</gene>
<dbReference type="Proteomes" id="UP000039865">
    <property type="component" value="Unassembled WGS sequence"/>
</dbReference>
<sequence>MEILQKKQNFSQQMPMDSDQLLHQIFQIGMQLILVSIQITYKKMVRDLLGVPYLQIQKNKSTSRYLHQQLNTGITQSFKEQQIKTIGLNHLLLPTLKTMTNSRL</sequence>
<evidence type="ECO:0000313" key="2">
    <source>
        <dbReference type="Proteomes" id="UP000039865"/>
    </source>
</evidence>
<dbReference type="InParanoid" id="A0A078AAP3"/>
<dbReference type="EMBL" id="CCKQ01007297">
    <property type="protein sequence ID" value="CDW78657.1"/>
    <property type="molecule type" value="Genomic_DNA"/>
</dbReference>
<reference evidence="1 2" key="1">
    <citation type="submission" date="2014-06" db="EMBL/GenBank/DDBJ databases">
        <authorList>
            <person name="Swart Estienne"/>
        </authorList>
    </citation>
    <scope>NUCLEOTIDE SEQUENCE [LARGE SCALE GENOMIC DNA]</scope>
    <source>
        <strain evidence="1 2">130c</strain>
    </source>
</reference>
<accession>A0A078AAP3</accession>
<evidence type="ECO:0000313" key="1">
    <source>
        <dbReference type="EMBL" id="CDW78657.1"/>
    </source>
</evidence>
<protein>
    <submittedName>
        <fullName evidence="1">Uncharacterized protein</fullName>
    </submittedName>
</protein>
<dbReference type="AlphaFoldDB" id="A0A078AAP3"/>
<organism evidence="1 2">
    <name type="scientific">Stylonychia lemnae</name>
    <name type="common">Ciliate</name>
    <dbReference type="NCBI Taxonomy" id="5949"/>
    <lineage>
        <taxon>Eukaryota</taxon>
        <taxon>Sar</taxon>
        <taxon>Alveolata</taxon>
        <taxon>Ciliophora</taxon>
        <taxon>Intramacronucleata</taxon>
        <taxon>Spirotrichea</taxon>
        <taxon>Stichotrichia</taxon>
        <taxon>Sporadotrichida</taxon>
        <taxon>Oxytrichidae</taxon>
        <taxon>Stylonychinae</taxon>
        <taxon>Stylonychia</taxon>
    </lineage>
</organism>
<proteinExistence type="predicted"/>
<keyword evidence="2" id="KW-1185">Reference proteome</keyword>